<reference evidence="1" key="1">
    <citation type="journal article" date="2023" name="IScience">
        <title>Live-bearing cockroach genome reveals convergent evolutionary mechanisms linked to viviparity in insects and beyond.</title>
        <authorList>
            <person name="Fouks B."/>
            <person name="Harrison M.C."/>
            <person name="Mikhailova A.A."/>
            <person name="Marchal E."/>
            <person name="English S."/>
            <person name="Carruthers M."/>
            <person name="Jennings E.C."/>
            <person name="Chiamaka E.L."/>
            <person name="Frigard R.A."/>
            <person name="Pippel M."/>
            <person name="Attardo G.M."/>
            <person name="Benoit J.B."/>
            <person name="Bornberg-Bauer E."/>
            <person name="Tobe S.S."/>
        </authorList>
    </citation>
    <scope>NUCLEOTIDE SEQUENCE</scope>
    <source>
        <strain evidence="1">Stay&amp;Tobe</strain>
    </source>
</reference>
<dbReference type="AlphaFoldDB" id="A0AAD7ZT26"/>
<accession>A0AAD7ZT26</accession>
<name>A0AAD7ZT26_DIPPU</name>
<evidence type="ECO:0000313" key="1">
    <source>
        <dbReference type="EMBL" id="KAJ9586369.1"/>
    </source>
</evidence>
<organism evidence="1 2">
    <name type="scientific">Diploptera punctata</name>
    <name type="common">Pacific beetle cockroach</name>
    <dbReference type="NCBI Taxonomy" id="6984"/>
    <lineage>
        <taxon>Eukaryota</taxon>
        <taxon>Metazoa</taxon>
        <taxon>Ecdysozoa</taxon>
        <taxon>Arthropoda</taxon>
        <taxon>Hexapoda</taxon>
        <taxon>Insecta</taxon>
        <taxon>Pterygota</taxon>
        <taxon>Neoptera</taxon>
        <taxon>Polyneoptera</taxon>
        <taxon>Dictyoptera</taxon>
        <taxon>Blattodea</taxon>
        <taxon>Blaberoidea</taxon>
        <taxon>Blaberidae</taxon>
        <taxon>Diplopterinae</taxon>
        <taxon>Diploptera</taxon>
    </lineage>
</organism>
<dbReference type="Proteomes" id="UP001233999">
    <property type="component" value="Unassembled WGS sequence"/>
</dbReference>
<gene>
    <name evidence="1" type="ORF">L9F63_019991</name>
</gene>
<protein>
    <submittedName>
        <fullName evidence="1">Uncharacterized protein</fullName>
    </submittedName>
</protein>
<sequence>VALNNIFVRMNRKWRLHAAMNIFLGTTTQNLELALLLEPISVQALVTDLHQKMNATKNV</sequence>
<proteinExistence type="predicted"/>
<evidence type="ECO:0000313" key="2">
    <source>
        <dbReference type="Proteomes" id="UP001233999"/>
    </source>
</evidence>
<feature type="non-terminal residue" evidence="1">
    <location>
        <position position="1"/>
    </location>
</feature>
<comment type="caution">
    <text evidence="1">The sequence shown here is derived from an EMBL/GenBank/DDBJ whole genome shotgun (WGS) entry which is preliminary data.</text>
</comment>
<dbReference type="EMBL" id="JASPKZ010007169">
    <property type="protein sequence ID" value="KAJ9586369.1"/>
    <property type="molecule type" value="Genomic_DNA"/>
</dbReference>
<reference evidence="1" key="2">
    <citation type="submission" date="2023-05" db="EMBL/GenBank/DDBJ databases">
        <authorList>
            <person name="Fouks B."/>
        </authorList>
    </citation>
    <scope>NUCLEOTIDE SEQUENCE</scope>
    <source>
        <strain evidence="1">Stay&amp;Tobe</strain>
        <tissue evidence="1">Testes</tissue>
    </source>
</reference>
<keyword evidence="2" id="KW-1185">Reference proteome</keyword>